<dbReference type="Proteomes" id="UP000593575">
    <property type="component" value="Unassembled WGS sequence"/>
</dbReference>
<dbReference type="EMBL" id="JABFAE010000012">
    <property type="protein sequence ID" value="MBA0842178.1"/>
    <property type="molecule type" value="Genomic_DNA"/>
</dbReference>
<keyword evidence="2" id="KW-1185">Reference proteome</keyword>
<gene>
    <name evidence="1" type="ORF">Goarm_002022</name>
</gene>
<accession>A0A7J9K6W1</accession>
<feature type="non-terminal residue" evidence="1">
    <location>
        <position position="182"/>
    </location>
</feature>
<organism evidence="1 2">
    <name type="scientific">Gossypium armourianum</name>
    <dbReference type="NCBI Taxonomy" id="34283"/>
    <lineage>
        <taxon>Eukaryota</taxon>
        <taxon>Viridiplantae</taxon>
        <taxon>Streptophyta</taxon>
        <taxon>Embryophyta</taxon>
        <taxon>Tracheophyta</taxon>
        <taxon>Spermatophyta</taxon>
        <taxon>Magnoliopsida</taxon>
        <taxon>eudicotyledons</taxon>
        <taxon>Gunneridae</taxon>
        <taxon>Pentapetalae</taxon>
        <taxon>rosids</taxon>
        <taxon>malvids</taxon>
        <taxon>Malvales</taxon>
        <taxon>Malvaceae</taxon>
        <taxon>Malvoideae</taxon>
        <taxon>Gossypium</taxon>
    </lineage>
</organism>
<name>A0A7J9K6W1_9ROSI</name>
<proteinExistence type="predicted"/>
<sequence length="182" mass="20405">DHFGGQSDLQDLVGTFRPGFRVLQNESRFFEDRNIKKVRFKEGHNEAKVDLVRNLELSPNMSWKDKFLGVGSASSGKEHMESSDGSDGVPDCPVMDEIFFSTTTVLERGHGLDQIDSRTKDRFARMAVFINLNRPLVSQLCHLVVMDPFSESGKEPTIVNPREVKIGVGGAVGMTYRPWTMV</sequence>
<evidence type="ECO:0000313" key="1">
    <source>
        <dbReference type="EMBL" id="MBA0842178.1"/>
    </source>
</evidence>
<protein>
    <submittedName>
        <fullName evidence="1">Uncharacterized protein</fullName>
    </submittedName>
</protein>
<reference evidence="1 2" key="1">
    <citation type="journal article" date="2019" name="Genome Biol. Evol.">
        <title>Insights into the evolution of the New World diploid cottons (Gossypium, subgenus Houzingenia) based on genome sequencing.</title>
        <authorList>
            <person name="Grover C.E."/>
            <person name="Arick M.A. 2nd"/>
            <person name="Thrash A."/>
            <person name="Conover J.L."/>
            <person name="Sanders W.S."/>
            <person name="Peterson D.G."/>
            <person name="Frelichowski J.E."/>
            <person name="Scheffler J.A."/>
            <person name="Scheffler B.E."/>
            <person name="Wendel J.F."/>
        </authorList>
    </citation>
    <scope>NUCLEOTIDE SEQUENCE [LARGE SCALE GENOMIC DNA]</scope>
    <source>
        <strain evidence="1">6</strain>
        <tissue evidence="1">Leaf</tissue>
    </source>
</reference>
<comment type="caution">
    <text evidence="1">The sequence shown here is derived from an EMBL/GenBank/DDBJ whole genome shotgun (WGS) entry which is preliminary data.</text>
</comment>
<evidence type="ECO:0000313" key="2">
    <source>
        <dbReference type="Proteomes" id="UP000593575"/>
    </source>
</evidence>
<feature type="non-terminal residue" evidence="1">
    <location>
        <position position="1"/>
    </location>
</feature>
<dbReference type="AlphaFoldDB" id="A0A7J9K6W1"/>